<organism evidence="2 3">
    <name type="scientific">Cervus elaphus hippelaphus</name>
    <name type="common">European red deer</name>
    <dbReference type="NCBI Taxonomy" id="46360"/>
    <lineage>
        <taxon>Eukaryota</taxon>
        <taxon>Metazoa</taxon>
        <taxon>Chordata</taxon>
        <taxon>Craniata</taxon>
        <taxon>Vertebrata</taxon>
        <taxon>Euteleostomi</taxon>
        <taxon>Mammalia</taxon>
        <taxon>Eutheria</taxon>
        <taxon>Laurasiatheria</taxon>
        <taxon>Artiodactyla</taxon>
        <taxon>Ruminantia</taxon>
        <taxon>Pecora</taxon>
        <taxon>Cervidae</taxon>
        <taxon>Cervinae</taxon>
        <taxon>Cervus</taxon>
    </lineage>
</organism>
<evidence type="ECO:0000256" key="1">
    <source>
        <dbReference type="SAM" id="MobiDB-lite"/>
    </source>
</evidence>
<keyword evidence="3" id="KW-1185">Reference proteome</keyword>
<name>A0A212C581_CEREH</name>
<dbReference type="InterPro" id="IPR000647">
    <property type="entry name" value="CTF/NFI"/>
</dbReference>
<dbReference type="GO" id="GO:0000978">
    <property type="term" value="F:RNA polymerase II cis-regulatory region sequence-specific DNA binding"/>
    <property type="evidence" value="ECO:0007669"/>
    <property type="project" value="TreeGrafter"/>
</dbReference>
<dbReference type="EMBL" id="MKHE01000029">
    <property type="protein sequence ID" value="OWK01146.1"/>
    <property type="molecule type" value="Genomic_DNA"/>
</dbReference>
<dbReference type="AlphaFoldDB" id="A0A212C581"/>
<proteinExistence type="predicted"/>
<accession>A0A212C581</accession>
<dbReference type="GO" id="GO:0005634">
    <property type="term" value="C:nucleus"/>
    <property type="evidence" value="ECO:0007669"/>
    <property type="project" value="InterPro"/>
</dbReference>
<feature type="non-terminal residue" evidence="2">
    <location>
        <position position="91"/>
    </location>
</feature>
<feature type="region of interest" description="Disordered" evidence="1">
    <location>
        <begin position="1"/>
        <end position="91"/>
    </location>
</feature>
<feature type="compositionally biased region" description="Pro residues" evidence="1">
    <location>
        <begin position="49"/>
        <end position="58"/>
    </location>
</feature>
<dbReference type="Proteomes" id="UP000242450">
    <property type="component" value="Chromosome 29"/>
</dbReference>
<evidence type="ECO:0000313" key="3">
    <source>
        <dbReference type="Proteomes" id="UP000242450"/>
    </source>
</evidence>
<evidence type="ECO:0000313" key="2">
    <source>
        <dbReference type="EMBL" id="OWK01146.1"/>
    </source>
</evidence>
<sequence>MSSPTTMKKPEKPLFSSTSPQDSSPRLSTFPQHHHPGIPGVAHIISTRTPPPPSPLPFPTQAILPPAPSSYFSHPTIRYPPHLNPQDTLKN</sequence>
<protein>
    <submittedName>
        <fullName evidence="2">NFIB</fullName>
    </submittedName>
</protein>
<dbReference type="PANTHER" id="PTHR11492">
    <property type="entry name" value="NUCLEAR FACTOR I"/>
    <property type="match status" value="1"/>
</dbReference>
<dbReference type="Pfam" id="PF00859">
    <property type="entry name" value="CTF_NFI"/>
    <property type="match status" value="1"/>
</dbReference>
<reference evidence="2 3" key="1">
    <citation type="journal article" date="2018" name="Mol. Genet. Genomics">
        <title>The red deer Cervus elaphus genome CerEla1.0: sequencing, annotating, genes, and chromosomes.</title>
        <authorList>
            <person name="Bana N.A."/>
            <person name="Nyiri A."/>
            <person name="Nagy J."/>
            <person name="Frank K."/>
            <person name="Nagy T."/>
            <person name="Steger V."/>
            <person name="Schiller M."/>
            <person name="Lakatos P."/>
            <person name="Sugar L."/>
            <person name="Horn P."/>
            <person name="Barta E."/>
            <person name="Orosz L."/>
        </authorList>
    </citation>
    <scope>NUCLEOTIDE SEQUENCE [LARGE SCALE GENOMIC DNA]</scope>
    <source>
        <strain evidence="2">Hungarian</strain>
    </source>
</reference>
<comment type="caution">
    <text evidence="2">The sequence shown here is derived from an EMBL/GenBank/DDBJ whole genome shotgun (WGS) entry which is preliminary data.</text>
</comment>
<dbReference type="GO" id="GO:0000981">
    <property type="term" value="F:DNA-binding transcription factor activity, RNA polymerase II-specific"/>
    <property type="evidence" value="ECO:0007669"/>
    <property type="project" value="TreeGrafter"/>
</dbReference>
<dbReference type="OrthoDB" id="10055441at2759"/>
<gene>
    <name evidence="2" type="ORF">Celaphus_00018286</name>
</gene>
<dbReference type="PANTHER" id="PTHR11492:SF4">
    <property type="entry name" value="NUCLEAR FACTOR 1 B-TYPE"/>
    <property type="match status" value="1"/>
</dbReference>
<feature type="compositionally biased region" description="Polar residues" evidence="1">
    <location>
        <begin position="15"/>
        <end position="31"/>
    </location>
</feature>